<dbReference type="InterPro" id="IPR010911">
    <property type="entry name" value="Rab_BD"/>
</dbReference>
<dbReference type="GO" id="GO:0006886">
    <property type="term" value="P:intracellular protein transport"/>
    <property type="evidence" value="ECO:0007669"/>
    <property type="project" value="InterPro"/>
</dbReference>
<dbReference type="PROSITE" id="PS50916">
    <property type="entry name" value="RABBD"/>
    <property type="match status" value="1"/>
</dbReference>
<reference evidence="3" key="1">
    <citation type="submission" date="2021-02" db="EMBL/GenBank/DDBJ databases">
        <authorList>
            <person name="Nowell W R."/>
        </authorList>
    </citation>
    <scope>NUCLEOTIDE SEQUENCE</scope>
</reference>
<feature type="domain" description="RabBD" evidence="1">
    <location>
        <begin position="18"/>
        <end position="138"/>
    </location>
</feature>
<dbReference type="GO" id="GO:0031267">
    <property type="term" value="F:small GTPase binding"/>
    <property type="evidence" value="ECO:0007669"/>
    <property type="project" value="InterPro"/>
</dbReference>
<dbReference type="Gene3D" id="3.30.40.10">
    <property type="entry name" value="Zinc/RING finger domain, C3HC4 (zinc finger)"/>
    <property type="match status" value="1"/>
</dbReference>
<dbReference type="GO" id="GO:0003779">
    <property type="term" value="F:actin binding"/>
    <property type="evidence" value="ECO:0007669"/>
    <property type="project" value="TreeGrafter"/>
</dbReference>
<dbReference type="Proteomes" id="UP000663854">
    <property type="component" value="Unassembled WGS sequence"/>
</dbReference>
<dbReference type="PANTHER" id="PTHR14555">
    <property type="entry name" value="MYELIN-ASSOCIATED OLIGODENDROCYTIC BASIC PROTEIN MOBP -RELATED"/>
    <property type="match status" value="1"/>
</dbReference>
<name>A0A814DGW9_9BILA</name>
<dbReference type="GO" id="GO:0030864">
    <property type="term" value="C:cortical actin cytoskeleton"/>
    <property type="evidence" value="ECO:0007669"/>
    <property type="project" value="TreeGrafter"/>
</dbReference>
<dbReference type="EMBL" id="CAJNOO010000359">
    <property type="protein sequence ID" value="CAF0918810.1"/>
    <property type="molecule type" value="Genomic_DNA"/>
</dbReference>
<comment type="caution">
    <text evidence="3">The sequence shown here is derived from an EMBL/GenBank/DDBJ whole genome shotgun (WGS) entry which is preliminary data.</text>
</comment>
<dbReference type="PANTHER" id="PTHR14555:SF3">
    <property type="entry name" value="RABBD DOMAIN-CONTAINING PROTEIN"/>
    <property type="match status" value="1"/>
</dbReference>
<organism evidence="3 4">
    <name type="scientific">Rotaria sordida</name>
    <dbReference type="NCBI Taxonomy" id="392033"/>
    <lineage>
        <taxon>Eukaryota</taxon>
        <taxon>Metazoa</taxon>
        <taxon>Spiralia</taxon>
        <taxon>Gnathifera</taxon>
        <taxon>Rotifera</taxon>
        <taxon>Eurotatoria</taxon>
        <taxon>Bdelloidea</taxon>
        <taxon>Philodinida</taxon>
        <taxon>Philodinidae</taxon>
        <taxon>Rotaria</taxon>
    </lineage>
</organism>
<dbReference type="AlphaFoldDB" id="A0A814DGW9"/>
<protein>
    <recommendedName>
        <fullName evidence="1">RabBD domain-containing protein</fullName>
    </recommendedName>
</protein>
<evidence type="ECO:0000313" key="2">
    <source>
        <dbReference type="EMBL" id="CAF0918810.1"/>
    </source>
</evidence>
<proteinExistence type="predicted"/>
<dbReference type="InterPro" id="IPR041282">
    <property type="entry name" value="FYVE_2"/>
</dbReference>
<dbReference type="Pfam" id="PF02318">
    <property type="entry name" value="FYVE_2"/>
    <property type="match status" value="1"/>
</dbReference>
<dbReference type="GO" id="GO:0017022">
    <property type="term" value="F:myosin binding"/>
    <property type="evidence" value="ECO:0007669"/>
    <property type="project" value="TreeGrafter"/>
</dbReference>
<gene>
    <name evidence="3" type="ORF">PYM288_LOCUS12283</name>
    <name evidence="2" type="ORF">RFH988_LOCUS9879</name>
</gene>
<dbReference type="InterPro" id="IPR011011">
    <property type="entry name" value="Znf_FYVE_PHD"/>
</dbReference>
<dbReference type="Proteomes" id="UP000663882">
    <property type="component" value="Unassembled WGS sequence"/>
</dbReference>
<dbReference type="InterPro" id="IPR013083">
    <property type="entry name" value="Znf_RING/FYVE/PHD"/>
</dbReference>
<evidence type="ECO:0000313" key="3">
    <source>
        <dbReference type="EMBL" id="CAF0954232.1"/>
    </source>
</evidence>
<evidence type="ECO:0000313" key="4">
    <source>
        <dbReference type="Proteomes" id="UP000663854"/>
    </source>
</evidence>
<evidence type="ECO:0000259" key="1">
    <source>
        <dbReference type="PROSITE" id="PS50916"/>
    </source>
</evidence>
<sequence>MSRHSSASESSKSVASRASDLSLLNDDECKRILTVLERDFNLRQQEHKRLEELKKTIRQETDRVEYLAGSKEFNLERCIRCFKPFRFLLNPRKTCSECKLFVCPECSTYTSETKTWACKACSQLKELRVLTSDWFYNQTSCKHKRCGSSRVVRELHKREKELGEFN</sequence>
<dbReference type="OrthoDB" id="10072397at2759"/>
<accession>A0A814DGW9</accession>
<dbReference type="InterPro" id="IPR051745">
    <property type="entry name" value="Intracell_Transport_Effector"/>
</dbReference>
<dbReference type="FunFam" id="3.30.40.10:FF:000018">
    <property type="entry name" value="Synaptotagmin-like 5, isoform CRA_a"/>
    <property type="match status" value="1"/>
</dbReference>
<dbReference type="EMBL" id="CAJNOH010000225">
    <property type="protein sequence ID" value="CAF0954232.1"/>
    <property type="molecule type" value="Genomic_DNA"/>
</dbReference>
<dbReference type="SUPFAM" id="SSF57903">
    <property type="entry name" value="FYVE/PHD zinc finger"/>
    <property type="match status" value="1"/>
</dbReference>